<accession>A0A8E5HNR7</accession>
<dbReference type="SMART" id="SM00975">
    <property type="entry name" value="Telomerase_RBD"/>
    <property type="match status" value="1"/>
</dbReference>
<dbReference type="SUPFAM" id="SSF56672">
    <property type="entry name" value="DNA/RNA polymerases"/>
    <property type="match status" value="1"/>
</dbReference>
<evidence type="ECO:0000256" key="14">
    <source>
        <dbReference type="ARBA" id="ARBA00048173"/>
    </source>
</evidence>
<evidence type="ECO:0000256" key="7">
    <source>
        <dbReference type="ARBA" id="ARBA00022695"/>
    </source>
</evidence>
<name>A0A8E5HNR7_USTVR</name>
<dbReference type="InterPro" id="IPR003545">
    <property type="entry name" value="Telomerase_RT"/>
</dbReference>
<keyword evidence="18" id="KW-1185">Reference proteome</keyword>
<comment type="subcellular location">
    <subcellularLocation>
        <location evidence="1">Mitochondrion</location>
    </subcellularLocation>
    <subcellularLocation>
        <location evidence="15">Nucleus</location>
    </subcellularLocation>
    <subcellularLocation>
        <location evidence="15">Chromosome</location>
        <location evidence="15">Telomere</location>
    </subcellularLocation>
</comment>
<evidence type="ECO:0000256" key="6">
    <source>
        <dbReference type="ARBA" id="ARBA00022679"/>
    </source>
</evidence>
<dbReference type="KEGG" id="uvi:66063378"/>
<evidence type="ECO:0000256" key="8">
    <source>
        <dbReference type="ARBA" id="ARBA00022723"/>
    </source>
</evidence>
<evidence type="ECO:0000256" key="2">
    <source>
        <dbReference type="ARBA" id="ARBA00008001"/>
    </source>
</evidence>
<dbReference type="OrthoDB" id="289721at2759"/>
<dbReference type="Gene3D" id="1.10.357.90">
    <property type="match status" value="1"/>
</dbReference>
<dbReference type="PANTHER" id="PTHR12066">
    <property type="entry name" value="TELOMERASE REVERSE TRANSCRIPTASE"/>
    <property type="match status" value="1"/>
</dbReference>
<dbReference type="GO" id="GO:0042162">
    <property type="term" value="F:telomeric DNA binding"/>
    <property type="evidence" value="ECO:0007669"/>
    <property type="project" value="TreeGrafter"/>
</dbReference>
<dbReference type="GO" id="GO:0007004">
    <property type="term" value="P:telomere maintenance via telomerase"/>
    <property type="evidence" value="ECO:0007669"/>
    <property type="project" value="TreeGrafter"/>
</dbReference>
<dbReference type="Proteomes" id="UP000027002">
    <property type="component" value="Chromosome 2"/>
</dbReference>
<dbReference type="GeneID" id="66063378"/>
<dbReference type="PANTHER" id="PTHR12066:SF0">
    <property type="entry name" value="TELOMERASE REVERSE TRANSCRIPTASE"/>
    <property type="match status" value="1"/>
</dbReference>
<evidence type="ECO:0000256" key="15">
    <source>
        <dbReference type="RuleBase" id="RU365061"/>
    </source>
</evidence>
<dbReference type="PRINTS" id="PR01365">
    <property type="entry name" value="TELOMERASERT"/>
</dbReference>
<keyword evidence="11 15" id="KW-0695">RNA-directed DNA polymerase</keyword>
<organism evidence="17 18">
    <name type="scientific">Ustilaginoidea virens</name>
    <name type="common">Rice false smut fungus</name>
    <name type="synonym">Villosiclava virens</name>
    <dbReference type="NCBI Taxonomy" id="1159556"/>
    <lineage>
        <taxon>Eukaryota</taxon>
        <taxon>Fungi</taxon>
        <taxon>Dikarya</taxon>
        <taxon>Ascomycota</taxon>
        <taxon>Pezizomycotina</taxon>
        <taxon>Sordariomycetes</taxon>
        <taxon>Hypocreomycetidae</taxon>
        <taxon>Hypocreales</taxon>
        <taxon>Clavicipitaceae</taxon>
        <taxon>Ustilaginoidea</taxon>
    </lineage>
</organism>
<dbReference type="InterPro" id="IPR000477">
    <property type="entry name" value="RT_dom"/>
</dbReference>
<evidence type="ECO:0000256" key="13">
    <source>
        <dbReference type="ARBA" id="ARBA00023242"/>
    </source>
</evidence>
<keyword evidence="9 15" id="KW-0460">Magnesium</keyword>
<dbReference type="GO" id="GO:0003720">
    <property type="term" value="F:telomerase activity"/>
    <property type="evidence" value="ECO:0007669"/>
    <property type="project" value="InterPro"/>
</dbReference>
<dbReference type="InterPro" id="IPR021891">
    <property type="entry name" value="Telomerase_RBD"/>
</dbReference>
<dbReference type="GO" id="GO:0070034">
    <property type="term" value="F:telomerase RNA binding"/>
    <property type="evidence" value="ECO:0007669"/>
    <property type="project" value="TreeGrafter"/>
</dbReference>
<keyword evidence="7 15" id="KW-0548">Nucleotidyltransferase</keyword>
<dbReference type="Pfam" id="PF12009">
    <property type="entry name" value="Telomerase_RBD"/>
    <property type="match status" value="1"/>
</dbReference>
<dbReference type="CDD" id="cd01648">
    <property type="entry name" value="TERT"/>
    <property type="match status" value="1"/>
</dbReference>
<evidence type="ECO:0000256" key="1">
    <source>
        <dbReference type="ARBA" id="ARBA00004173"/>
    </source>
</evidence>
<dbReference type="RefSeq" id="XP_042996032.1">
    <property type="nucleotide sequence ID" value="XM_043140098.1"/>
</dbReference>
<keyword evidence="8 15" id="KW-0479">Metal-binding</keyword>
<dbReference type="InterPro" id="IPR049139">
    <property type="entry name" value="TERT_C"/>
</dbReference>
<keyword evidence="13 15" id="KW-0539">Nucleus</keyword>
<evidence type="ECO:0000256" key="5">
    <source>
        <dbReference type="ARBA" id="ARBA00022454"/>
    </source>
</evidence>
<dbReference type="Gene3D" id="3.30.70.2630">
    <property type="match status" value="1"/>
</dbReference>
<evidence type="ECO:0000256" key="12">
    <source>
        <dbReference type="ARBA" id="ARBA00023128"/>
    </source>
</evidence>
<evidence type="ECO:0000256" key="10">
    <source>
        <dbReference type="ARBA" id="ARBA00022895"/>
    </source>
</evidence>
<keyword evidence="12" id="KW-0496">Mitochondrion</keyword>
<dbReference type="Pfam" id="PF00078">
    <property type="entry name" value="RVT_1"/>
    <property type="match status" value="1"/>
</dbReference>
<dbReference type="Pfam" id="PF21399">
    <property type="entry name" value="TERT_C"/>
    <property type="match status" value="1"/>
</dbReference>
<dbReference type="PROSITE" id="PS50878">
    <property type="entry name" value="RT_POL"/>
    <property type="match status" value="1"/>
</dbReference>
<evidence type="ECO:0000256" key="4">
    <source>
        <dbReference type="ARBA" id="ARBA00016182"/>
    </source>
</evidence>
<evidence type="ECO:0000313" key="18">
    <source>
        <dbReference type="Proteomes" id="UP000027002"/>
    </source>
</evidence>
<comment type="catalytic activity">
    <reaction evidence="14 15">
        <text>DNA(n) + a 2'-deoxyribonucleoside 5'-triphosphate = DNA(n+1) + diphosphate</text>
        <dbReference type="Rhea" id="RHEA:22508"/>
        <dbReference type="Rhea" id="RHEA-COMP:17339"/>
        <dbReference type="Rhea" id="RHEA-COMP:17340"/>
        <dbReference type="ChEBI" id="CHEBI:33019"/>
        <dbReference type="ChEBI" id="CHEBI:61560"/>
        <dbReference type="ChEBI" id="CHEBI:173112"/>
        <dbReference type="EC" id="2.7.7.49"/>
    </reaction>
</comment>
<evidence type="ECO:0000259" key="16">
    <source>
        <dbReference type="PROSITE" id="PS50878"/>
    </source>
</evidence>
<dbReference type="AlphaFoldDB" id="A0A8E5HNR7"/>
<dbReference type="EC" id="2.7.7.49" evidence="3 15"/>
<proteinExistence type="inferred from homology"/>
<evidence type="ECO:0000256" key="3">
    <source>
        <dbReference type="ARBA" id="ARBA00012493"/>
    </source>
</evidence>
<evidence type="ECO:0000256" key="11">
    <source>
        <dbReference type="ARBA" id="ARBA00022918"/>
    </source>
</evidence>
<dbReference type="InterPro" id="IPR043502">
    <property type="entry name" value="DNA/RNA_pol_sf"/>
</dbReference>
<sequence length="1001" mass="114047">MTDSSDTQSEIVDFVIQALFRREKRPSSWPKNLLCDGYRKRAREDDPCGSSIPNVYSLYPNHHAAALKRKPWPELLALLGQSGQRIMIELLFQGSIYVTVDAGFGNYYQLSGTPLSELDLVDNLRRSPDKSRRPSDVVLVRRRMFYARPALTARGRIQTGFQQIHVLNRCRHASPRKENADVQQADANTMKIMMYMFPRQFGLHNVFTSSVNRLEMAGRFQDYTVREDEILSLAQTLQTGSEKKLPKLPKRLRGIAWELVKKLQVLHSRCSYTALLRHYCSSEFDTRSSQKVSGNTLHHVVAARTTKAEQRLGTNEPCGGLFPRASDKCETPECNSFVDLATPASAVSAFCQAVLSNLVPNDFWGKGDAMSHNKTIILRRVDQFVKLRRFESMTLHDVTQDLKISDVPWLQPPGSRSHNTSLTDMNKRREIFNELIYYVFDSLLISLIRTNFYVTESSSHRLQVFFFRHDVWRRISGPALAKLKGEMYEEVKVSEAQETLASRRLGFSRLRLLPKDNKLRPILNLRRRQISRNNSRVLYPSINSVLAPISTVLKFEKDTNAHLLGSSLFSVGDIYTRLKDFKRSLSSHPGVGDETRLFFAKLDVQSAFDTMPQDAIIQLMTSVLSQSQYTMIKHAEIKPGERAMSKSKKAATKAICQWRASVLGRDEEGAFTSRLHNGLANKKKYTVFVDGVAQRTHDAKDLLDLMSDHIGGNLVKMGKKYYLQSRGIPQGSVLSSLLCNYFYADLERRHLSFLFEPDCLLVRLIDDFLLITLDRHKAEKFVEMMHRGLPEYGVEVSTQKTLVNFDVHIDGKRVPKAMAGTGFPYCGIRINDTTLEITKDVEARKHIAIQNSLTVEYGRSPGQNFQRKVLNTFKMQSHLMFFDTTHNTAKTVLDTLRQAFSETARKMQAYIRCLPKRQRPSTSLITQTICQAAQVAFAILSSKSRRLQYPEYACSIRRGQVTSVAYGAFLDVLSKYQANYGPVIQWLRQHAEKPALAAENR</sequence>
<protein>
    <recommendedName>
        <fullName evidence="4 15">Telomerase reverse transcriptase</fullName>
        <ecNumber evidence="3 15">2.7.7.49</ecNumber>
    </recommendedName>
    <alternativeName>
        <fullName evidence="15">Telomerase catalytic subunit</fullName>
    </alternativeName>
</protein>
<feature type="domain" description="Reverse transcriptase" evidence="16">
    <location>
        <begin position="494"/>
        <end position="830"/>
    </location>
</feature>
<evidence type="ECO:0000256" key="9">
    <source>
        <dbReference type="ARBA" id="ARBA00022842"/>
    </source>
</evidence>
<dbReference type="EMBL" id="CP072754">
    <property type="protein sequence ID" value="QUC18359.1"/>
    <property type="molecule type" value="Genomic_DNA"/>
</dbReference>
<comment type="similarity">
    <text evidence="2 15">Belongs to the reverse transcriptase family. Telomerase subfamily.</text>
</comment>
<evidence type="ECO:0000313" key="17">
    <source>
        <dbReference type="EMBL" id="QUC18359.1"/>
    </source>
</evidence>
<keyword evidence="6 15" id="KW-0808">Transferase</keyword>
<reference evidence="17" key="1">
    <citation type="submission" date="2020-03" db="EMBL/GenBank/DDBJ databases">
        <title>A mixture of massive structural variations and highly conserved coding sequences in Ustilaginoidea virens genome.</title>
        <authorList>
            <person name="Zhang K."/>
            <person name="Zhao Z."/>
            <person name="Zhang Z."/>
            <person name="Li Y."/>
            <person name="Hsiang T."/>
            <person name="Sun W."/>
        </authorList>
    </citation>
    <scope>NUCLEOTIDE SEQUENCE</scope>
    <source>
        <strain evidence="17">UV-8b</strain>
    </source>
</reference>
<dbReference type="GO" id="GO:0000781">
    <property type="term" value="C:chromosome, telomeric region"/>
    <property type="evidence" value="ECO:0007669"/>
    <property type="project" value="UniProtKB-SubCell"/>
</dbReference>
<keyword evidence="5 15" id="KW-0158">Chromosome</keyword>
<dbReference type="GO" id="GO:0000333">
    <property type="term" value="C:telomerase catalytic core complex"/>
    <property type="evidence" value="ECO:0007669"/>
    <property type="project" value="TreeGrafter"/>
</dbReference>
<dbReference type="Gene3D" id="1.10.132.70">
    <property type="match status" value="1"/>
</dbReference>
<comment type="function">
    <text evidence="15">Telomerase is a ribonucleoprotein enzyme essential for the replication of chromosome termini in most eukaryotes. It elongates telomeres. It is a reverse transcriptase that adds simple sequence repeats to chromosome ends by copying a template sequence within the RNA component of the enzyme.</text>
</comment>
<gene>
    <name evidence="17" type="ORF">UV8b_02600</name>
</gene>
<dbReference type="GO" id="GO:0046872">
    <property type="term" value="F:metal ion binding"/>
    <property type="evidence" value="ECO:0007669"/>
    <property type="project" value="UniProtKB-KW"/>
</dbReference>
<dbReference type="GO" id="GO:0005739">
    <property type="term" value="C:mitochondrion"/>
    <property type="evidence" value="ECO:0007669"/>
    <property type="project" value="UniProtKB-SubCell"/>
</dbReference>
<keyword evidence="10 15" id="KW-0779">Telomere</keyword>